<sequence length="100" mass="11341">MAEEDDDLGLCPGLFLHPAAPVPGRIDLLWFTSPPGHGQVVAYSCLCQSTCFELLAYSRLYRIRRTTLPRLGVPTVSFTGGWRRPEAYDWWHRLLTGHAR</sequence>
<comment type="caution">
    <text evidence="1">The sequence shown here is derived from an EMBL/GenBank/DDBJ whole genome shotgun (WGS) entry which is preliminary data.</text>
</comment>
<protein>
    <submittedName>
        <fullName evidence="1">Uncharacterized protein</fullName>
    </submittedName>
</protein>
<evidence type="ECO:0000313" key="2">
    <source>
        <dbReference type="Proteomes" id="UP000610966"/>
    </source>
</evidence>
<organism evidence="1 2">
    <name type="scientific">Sphaerimonospora thailandensis</name>
    <dbReference type="NCBI Taxonomy" id="795644"/>
    <lineage>
        <taxon>Bacteria</taxon>
        <taxon>Bacillati</taxon>
        <taxon>Actinomycetota</taxon>
        <taxon>Actinomycetes</taxon>
        <taxon>Streptosporangiales</taxon>
        <taxon>Streptosporangiaceae</taxon>
        <taxon>Sphaerimonospora</taxon>
    </lineage>
</organism>
<name>A0A8J3R8K9_9ACTN</name>
<evidence type="ECO:0000313" key="1">
    <source>
        <dbReference type="EMBL" id="GIH69756.1"/>
    </source>
</evidence>
<dbReference type="AlphaFoldDB" id="A0A8J3R8K9"/>
<accession>A0A8J3R8K9</accession>
<gene>
    <name evidence="1" type="ORF">Mth01_20090</name>
</gene>
<reference evidence="1" key="1">
    <citation type="submission" date="2021-01" db="EMBL/GenBank/DDBJ databases">
        <title>Whole genome shotgun sequence of Sphaerimonospora thailandensis NBRC 107569.</title>
        <authorList>
            <person name="Komaki H."/>
            <person name="Tamura T."/>
        </authorList>
    </citation>
    <scope>NUCLEOTIDE SEQUENCE</scope>
    <source>
        <strain evidence="1">NBRC 107569</strain>
    </source>
</reference>
<keyword evidence="2" id="KW-1185">Reference proteome</keyword>
<proteinExistence type="predicted"/>
<dbReference type="EMBL" id="BOOG01000017">
    <property type="protein sequence ID" value="GIH69756.1"/>
    <property type="molecule type" value="Genomic_DNA"/>
</dbReference>
<dbReference type="Proteomes" id="UP000610966">
    <property type="component" value="Unassembled WGS sequence"/>
</dbReference>
<dbReference type="RefSeq" id="WP_204014914.1">
    <property type="nucleotide sequence ID" value="NZ_BOOG01000017.1"/>
</dbReference>